<evidence type="ECO:0000313" key="2">
    <source>
        <dbReference type="EMBL" id="JAE28069.1"/>
    </source>
</evidence>
<dbReference type="AlphaFoldDB" id="A0A0A9GWZ2"/>
<sequence>MAGTLASAARRYKKSRSTGGEWSQKMSK</sequence>
<accession>A0A0A9GWZ2</accession>
<reference evidence="2" key="2">
    <citation type="journal article" date="2015" name="Data Brief">
        <title>Shoot transcriptome of the giant reed, Arundo donax.</title>
        <authorList>
            <person name="Barrero R.A."/>
            <person name="Guerrero F.D."/>
            <person name="Moolhuijzen P."/>
            <person name="Goolsby J.A."/>
            <person name="Tidwell J."/>
            <person name="Bellgard S.E."/>
            <person name="Bellgard M.I."/>
        </authorList>
    </citation>
    <scope>NUCLEOTIDE SEQUENCE</scope>
    <source>
        <tissue evidence="2">Shoot tissue taken approximately 20 cm above the soil surface</tissue>
    </source>
</reference>
<dbReference type="EMBL" id="GBRH01169827">
    <property type="protein sequence ID" value="JAE28069.1"/>
    <property type="molecule type" value="Transcribed_RNA"/>
</dbReference>
<reference evidence="2" key="1">
    <citation type="submission" date="2014-09" db="EMBL/GenBank/DDBJ databases">
        <authorList>
            <person name="Magalhaes I.L.F."/>
            <person name="Oliveira U."/>
            <person name="Santos F.R."/>
            <person name="Vidigal T.H.D.A."/>
            <person name="Brescovit A.D."/>
            <person name="Santos A.J."/>
        </authorList>
    </citation>
    <scope>NUCLEOTIDE SEQUENCE</scope>
    <source>
        <tissue evidence="2">Shoot tissue taken approximately 20 cm above the soil surface</tissue>
    </source>
</reference>
<feature type="region of interest" description="Disordered" evidence="1">
    <location>
        <begin position="1"/>
        <end position="28"/>
    </location>
</feature>
<name>A0A0A9GWZ2_ARUDO</name>
<protein>
    <submittedName>
        <fullName evidence="2">Uncharacterized protein</fullName>
    </submittedName>
</protein>
<proteinExistence type="predicted"/>
<organism evidence="2">
    <name type="scientific">Arundo donax</name>
    <name type="common">Giant reed</name>
    <name type="synonym">Donax arundinaceus</name>
    <dbReference type="NCBI Taxonomy" id="35708"/>
    <lineage>
        <taxon>Eukaryota</taxon>
        <taxon>Viridiplantae</taxon>
        <taxon>Streptophyta</taxon>
        <taxon>Embryophyta</taxon>
        <taxon>Tracheophyta</taxon>
        <taxon>Spermatophyta</taxon>
        <taxon>Magnoliopsida</taxon>
        <taxon>Liliopsida</taxon>
        <taxon>Poales</taxon>
        <taxon>Poaceae</taxon>
        <taxon>PACMAD clade</taxon>
        <taxon>Arundinoideae</taxon>
        <taxon>Arundineae</taxon>
        <taxon>Arundo</taxon>
    </lineage>
</organism>
<evidence type="ECO:0000256" key="1">
    <source>
        <dbReference type="SAM" id="MobiDB-lite"/>
    </source>
</evidence>
<feature type="compositionally biased region" description="Polar residues" evidence="1">
    <location>
        <begin position="17"/>
        <end position="28"/>
    </location>
</feature>